<organism evidence="3 4">
    <name type="scientific">Pollutimonas bauzanensis</name>
    <dbReference type="NCBI Taxonomy" id="658167"/>
    <lineage>
        <taxon>Bacteria</taxon>
        <taxon>Pseudomonadati</taxon>
        <taxon>Pseudomonadota</taxon>
        <taxon>Betaproteobacteria</taxon>
        <taxon>Burkholderiales</taxon>
        <taxon>Alcaligenaceae</taxon>
        <taxon>Pollutimonas</taxon>
    </lineage>
</organism>
<reference evidence="3 4" key="1">
    <citation type="submission" date="2016-11" db="EMBL/GenBank/DDBJ databases">
        <authorList>
            <person name="Jaros S."/>
            <person name="Januszkiewicz K."/>
            <person name="Wedrychowicz H."/>
        </authorList>
    </citation>
    <scope>NUCLEOTIDE SEQUENCE [LARGE SCALE GENOMIC DNA]</scope>
    <source>
        <strain evidence="3 4">CGMCC 1.10190</strain>
    </source>
</reference>
<dbReference type="OrthoDB" id="9795345at2"/>
<dbReference type="Pfam" id="PF05233">
    <property type="entry name" value="PHB_acc"/>
    <property type="match status" value="2"/>
</dbReference>
<dbReference type="GO" id="GO:0006355">
    <property type="term" value="P:regulation of DNA-templated transcription"/>
    <property type="evidence" value="ECO:0007669"/>
    <property type="project" value="InterPro"/>
</dbReference>
<evidence type="ECO:0000259" key="2">
    <source>
        <dbReference type="Pfam" id="PF07879"/>
    </source>
</evidence>
<dbReference type="InterPro" id="IPR007897">
    <property type="entry name" value="PHB_accumulat"/>
</dbReference>
<feature type="domain" description="PHB accumulation regulatory" evidence="1">
    <location>
        <begin position="128"/>
        <end position="165"/>
    </location>
</feature>
<dbReference type="Proteomes" id="UP000184226">
    <property type="component" value="Unassembled WGS sequence"/>
</dbReference>
<dbReference type="InterPro" id="IPR012909">
    <property type="entry name" value="PHA_DNA-bd_N"/>
</dbReference>
<dbReference type="RefSeq" id="WP_073108328.1">
    <property type="nucleotide sequence ID" value="NZ_FQXE01000017.1"/>
</dbReference>
<dbReference type="AlphaFoldDB" id="A0A1M5ZPX1"/>
<dbReference type="NCBIfam" id="TIGR01848">
    <property type="entry name" value="PHA_reg_PhaR"/>
    <property type="match status" value="1"/>
</dbReference>
<keyword evidence="4" id="KW-1185">Reference proteome</keyword>
<accession>A0A1M5ZPX1</accession>
<evidence type="ECO:0000313" key="3">
    <source>
        <dbReference type="EMBL" id="SHI26241.1"/>
    </source>
</evidence>
<evidence type="ECO:0000259" key="1">
    <source>
        <dbReference type="Pfam" id="PF05233"/>
    </source>
</evidence>
<name>A0A1M5ZPX1_9BURK</name>
<sequence>MTQSQPTPAVRLIKKYPNRRLYDTKTSTYITLSDVKQLVLDNEGFQVIDAKSSQDLTRSILLQIILEEESGGVPMFSPTALSQIIRFYGHAMQGIMGSFLEKNIQAFMDIQDRMAEQSKGVYGNQFGPEAWAQFMNVQTPVLQNMMSNYIDQSKNLFVQMQDQMQDQTRNMFTVFPFTAPPPSDNKKK</sequence>
<dbReference type="EMBL" id="FQXE01000017">
    <property type="protein sequence ID" value="SHI26241.1"/>
    <property type="molecule type" value="Genomic_DNA"/>
</dbReference>
<dbReference type="STRING" id="658167.SAMN04488135_11725"/>
<proteinExistence type="predicted"/>
<dbReference type="InterPro" id="IPR010134">
    <property type="entry name" value="PHA_reg_PhaR"/>
</dbReference>
<evidence type="ECO:0000313" key="4">
    <source>
        <dbReference type="Proteomes" id="UP000184226"/>
    </source>
</evidence>
<feature type="domain" description="PHA accumulation regulator DNA-binding N-terminal" evidence="2">
    <location>
        <begin position="12"/>
        <end position="71"/>
    </location>
</feature>
<gene>
    <name evidence="3" type="ORF">SAMN04488135_11725</name>
</gene>
<feature type="domain" description="PHB accumulation regulatory" evidence="1">
    <location>
        <begin position="76"/>
        <end position="114"/>
    </location>
</feature>
<dbReference type="Pfam" id="PF07879">
    <property type="entry name" value="PHB_acc_N"/>
    <property type="match status" value="1"/>
</dbReference>
<protein>
    <submittedName>
        <fullName evidence="3">Polyhydroxyalkanoate synthesis repressor PhaR</fullName>
    </submittedName>
</protein>